<feature type="signal peptide" evidence="2">
    <location>
        <begin position="1"/>
        <end position="21"/>
    </location>
</feature>
<proteinExistence type="inferred from homology"/>
<dbReference type="AlphaFoldDB" id="A0AA40KAL5"/>
<reference evidence="3" key="1">
    <citation type="submission" date="2023-06" db="EMBL/GenBank/DDBJ databases">
        <title>Genome-scale phylogeny and comparative genomics of the fungal order Sordariales.</title>
        <authorList>
            <consortium name="Lawrence Berkeley National Laboratory"/>
            <person name="Hensen N."/>
            <person name="Bonometti L."/>
            <person name="Westerberg I."/>
            <person name="Brannstrom I.O."/>
            <person name="Guillou S."/>
            <person name="Cros-Aarteil S."/>
            <person name="Calhoun S."/>
            <person name="Haridas S."/>
            <person name="Kuo A."/>
            <person name="Mondo S."/>
            <person name="Pangilinan J."/>
            <person name="Riley R."/>
            <person name="LaButti K."/>
            <person name="Andreopoulos B."/>
            <person name="Lipzen A."/>
            <person name="Chen C."/>
            <person name="Yanf M."/>
            <person name="Daum C."/>
            <person name="Ng V."/>
            <person name="Clum A."/>
            <person name="Steindorff A."/>
            <person name="Ohm R."/>
            <person name="Martin F."/>
            <person name="Silar P."/>
            <person name="Natvig D."/>
            <person name="Lalanne C."/>
            <person name="Gautier V."/>
            <person name="Ament-velasquez S.L."/>
            <person name="Kruys A."/>
            <person name="Hutchinson M.I."/>
            <person name="Powell A.J."/>
            <person name="Barry K."/>
            <person name="Miller A.N."/>
            <person name="Grigoriev I.V."/>
            <person name="Debuchy R."/>
            <person name="Gladieux P."/>
            <person name="Thoren M.H."/>
            <person name="Johannesson H."/>
        </authorList>
    </citation>
    <scope>NUCLEOTIDE SEQUENCE</scope>
    <source>
        <strain evidence="3">SMH3187-1</strain>
    </source>
</reference>
<keyword evidence="2" id="KW-0732">Signal</keyword>
<sequence length="397" mass="41532">MLRILSAKAFVAALLVAPAAAKLLYATSYNDHAVTVLDLTDGQLTVLDKSLDCGSEPTWLTLDKHNGVLYCLNEGWGGAASITSFKTSLTGKLTTLNVLPVLKSPVAATLFGKKNAGLAVAHYDTSAFTTYNVGNPEKLQLFYTQNYTLSAPGPRPDRQEAPHVHDAILDPTGKFIVAPDLGSDAIHVFEVGADISATPRLPSIKTAPGAGPRHVAFAKTASGTYLYSFNELSNTVTGYKIEYAGSELKATQLFDVATRPAGESVPAGTKAAEIEVSPDQKFVIVSSRGENNLQIPAFAAGGAPAGARIVSDPLVSFSIDQATGALAIVQRAPAGGRNPRGFSINKAGTLVASALQDDNRVVVYARNVTTGQLGDAVAWATVGAGENNGPNYVLFDE</sequence>
<dbReference type="InterPro" id="IPR019405">
    <property type="entry name" value="Lactonase_7-beta_prop"/>
</dbReference>
<feature type="chain" id="PRO_5041363587" evidence="2">
    <location>
        <begin position="22"/>
        <end position="397"/>
    </location>
</feature>
<evidence type="ECO:0000256" key="1">
    <source>
        <dbReference type="ARBA" id="ARBA00005564"/>
    </source>
</evidence>
<name>A0AA40KAL5_9PEZI</name>
<evidence type="ECO:0000313" key="3">
    <source>
        <dbReference type="EMBL" id="KAK0751876.1"/>
    </source>
</evidence>
<gene>
    <name evidence="3" type="ORF">B0T18DRAFT_436097</name>
</gene>
<dbReference type="EMBL" id="JAUKUD010000002">
    <property type="protein sequence ID" value="KAK0751876.1"/>
    <property type="molecule type" value="Genomic_DNA"/>
</dbReference>
<dbReference type="Gene3D" id="2.130.10.10">
    <property type="entry name" value="YVTN repeat-like/Quinoprotein amine dehydrogenase"/>
    <property type="match status" value="1"/>
</dbReference>
<dbReference type="PANTHER" id="PTHR30344:SF1">
    <property type="entry name" value="6-PHOSPHOGLUCONOLACTONASE"/>
    <property type="match status" value="1"/>
</dbReference>
<dbReference type="InterPro" id="IPR011048">
    <property type="entry name" value="Haem_d1_sf"/>
</dbReference>
<organism evidence="3 4">
    <name type="scientific">Schizothecium vesticola</name>
    <dbReference type="NCBI Taxonomy" id="314040"/>
    <lineage>
        <taxon>Eukaryota</taxon>
        <taxon>Fungi</taxon>
        <taxon>Dikarya</taxon>
        <taxon>Ascomycota</taxon>
        <taxon>Pezizomycotina</taxon>
        <taxon>Sordariomycetes</taxon>
        <taxon>Sordariomycetidae</taxon>
        <taxon>Sordariales</taxon>
        <taxon>Schizotheciaceae</taxon>
        <taxon>Schizothecium</taxon>
    </lineage>
</organism>
<comment type="similarity">
    <text evidence="1">Belongs to the cycloisomerase 2 family.</text>
</comment>
<evidence type="ECO:0000256" key="2">
    <source>
        <dbReference type="SAM" id="SignalP"/>
    </source>
</evidence>
<dbReference type="Pfam" id="PF10282">
    <property type="entry name" value="Lactonase"/>
    <property type="match status" value="1"/>
</dbReference>
<dbReference type="InterPro" id="IPR015943">
    <property type="entry name" value="WD40/YVTN_repeat-like_dom_sf"/>
</dbReference>
<comment type="caution">
    <text evidence="3">The sequence shown here is derived from an EMBL/GenBank/DDBJ whole genome shotgun (WGS) entry which is preliminary data.</text>
</comment>
<protein>
    <submittedName>
        <fullName evidence="3">Lactonase, 7-bladed beta-propeller-domain-containing protein</fullName>
    </submittedName>
</protein>
<dbReference type="PANTHER" id="PTHR30344">
    <property type="entry name" value="6-PHOSPHOGLUCONOLACTONASE-RELATED"/>
    <property type="match status" value="1"/>
</dbReference>
<dbReference type="SUPFAM" id="SSF51004">
    <property type="entry name" value="C-terminal (heme d1) domain of cytochrome cd1-nitrite reductase"/>
    <property type="match status" value="1"/>
</dbReference>
<accession>A0AA40KAL5</accession>
<evidence type="ECO:0000313" key="4">
    <source>
        <dbReference type="Proteomes" id="UP001172155"/>
    </source>
</evidence>
<keyword evidence="4" id="KW-1185">Reference proteome</keyword>
<dbReference type="GO" id="GO:0017057">
    <property type="term" value="F:6-phosphogluconolactonase activity"/>
    <property type="evidence" value="ECO:0007669"/>
    <property type="project" value="TreeGrafter"/>
</dbReference>
<dbReference type="Proteomes" id="UP001172155">
    <property type="component" value="Unassembled WGS sequence"/>
</dbReference>
<dbReference type="InterPro" id="IPR050282">
    <property type="entry name" value="Cycloisomerase_2"/>
</dbReference>